<dbReference type="CDD" id="cd18042">
    <property type="entry name" value="DEXXQc_SETX"/>
    <property type="match status" value="1"/>
</dbReference>
<feature type="region of interest" description="Disordered" evidence="5">
    <location>
        <begin position="1190"/>
        <end position="1280"/>
    </location>
</feature>
<evidence type="ECO:0000256" key="5">
    <source>
        <dbReference type="SAM" id="MobiDB-lite"/>
    </source>
</evidence>
<dbReference type="Proteomes" id="UP000653305">
    <property type="component" value="Unassembled WGS sequence"/>
</dbReference>
<evidence type="ECO:0000259" key="6">
    <source>
        <dbReference type="Pfam" id="PF13086"/>
    </source>
</evidence>
<keyword evidence="2" id="KW-0378">Hydrolase</keyword>
<feature type="compositionally biased region" description="Basic and acidic residues" evidence="5">
    <location>
        <begin position="284"/>
        <end position="299"/>
    </location>
</feature>
<feature type="compositionally biased region" description="Acidic residues" evidence="5">
    <location>
        <begin position="115"/>
        <end position="124"/>
    </location>
</feature>
<proteinExistence type="predicted"/>
<feature type="region of interest" description="Disordered" evidence="5">
    <location>
        <begin position="160"/>
        <end position="204"/>
    </location>
</feature>
<dbReference type="Gene3D" id="3.40.50.300">
    <property type="entry name" value="P-loop containing nucleotide triphosphate hydrolases"/>
    <property type="match status" value="2"/>
</dbReference>
<dbReference type="GO" id="GO:0005694">
    <property type="term" value="C:chromosome"/>
    <property type="evidence" value="ECO:0007669"/>
    <property type="project" value="UniProtKB-ARBA"/>
</dbReference>
<keyword evidence="3 8" id="KW-0347">Helicase</keyword>
<dbReference type="InterPro" id="IPR027417">
    <property type="entry name" value="P-loop_NTPase"/>
</dbReference>
<sequence>MGSKGRLLFDLNEPPIEIEDDNDGVICFQPQRAIPSASTPTADLLVAAAAPQGIVNNHAFSHASSVSGFQPFVKPKAVQGSGVSAEKRSSEDVLSNPSSSSKAGSAQDMKALEKEEGEWSDAEGPDAANGRSGVVHEDSSGASDKQSLEKGMVEMMESNVPAGDVKNENGSPQLAPFPETSDKKGDVSTDGQEDSAPVPKQREIKGIEANYALKCANNLGKRPKFDQQKEAMLGKKRSRQTMFLKLEDVKQVGASKSSTPKRQIPAPSITRTVKEARPNLPSTERGDKQSQHVVKDTKQGDLLTNEGNSFPESNECKSEGIGDNSSGSSGPLRRLNSSMDVSSEGQAPPVSRQGSWKLPTDTRLVKSSQFSARRPAVGNQSSTDPVLATKKLPSKKPIITNNQYQDTSVERLLREVTNEKFWHHPEEEELQRVPGSFDSVEEYVRVFEPLLFEECRAQLYSTWEESSENVSCHVRVGIKSVERRERGWFDVILIPPHEYKWTFKEGDVAVLSSPKPGAANIRRNNSSARDDEEKPEINGRVAGTIDDDHILRKLHPGGVWYLTQLGSLATTQREYVALHAFRRLNLQMQNAILQPSPDQFPKYEEQPPAMPDCFTPNFVEYLHRTFNGPQLAAIQWAAMHTAAGTSTKKQDPWPFTLVQGPPGTGKTHTVWGMLNVIHLVQYQHYYTALLKKLAPESYKQVNENTSDNVAIGSIDEVLQSMDQNLFRTLPKLCPKPRMLVCAPSNAATDELLSRVLDRGFIDGEMKVYRPDVARVGVDSQTRAAQAVSVERRTEQLLMKSRDEVHGWMHNLRLRENQLAQQIACLQRELSVAAVSGRVQGSVGVDPDVLMARDQNRDALLQNLAAVVENRDKILVEMSRLLILEGRFRAGSNFNLEEARANLEASFANEAEVVFTTVSSSGRKLFSRLTHGFDMVVIDEAAQASEVGVLPPLSLGAARCVLVGDPQQLPATVISKAAGTLLYSRSLFERFQQAGCPTMLLSVQYRMHPHIRDFPSRYFYQGRLTDSESVVNLPDEIYYKDPLLRPYIFYDITYGRESHRGASVSYQNTQEAQFCVRLYEHLQKTLKSMGVAKVSVGIITPYKLQLKCLQREFKDVLNSDEGKDIYINTVDAFQGQERDVMGNANALVQSEDWAALITDAKARNCYLDMDSLPKDIFPEFTYNNTFPPKISNARGGFKSGPRYHRPHDPHMESRSGTPSEDEEKSNLNNIPRNGSYRALRPGGAENSSGDFDQSGDKFRDSWQHGILKKQNGPGVLGRRDM</sequence>
<protein>
    <submittedName>
        <fullName evidence="8">Helicase sen1</fullName>
    </submittedName>
</protein>
<evidence type="ECO:0000256" key="1">
    <source>
        <dbReference type="ARBA" id="ARBA00022741"/>
    </source>
</evidence>
<dbReference type="EMBL" id="BMAC01000359">
    <property type="protein sequence ID" value="GFP94649.1"/>
    <property type="molecule type" value="Genomic_DNA"/>
</dbReference>
<dbReference type="OrthoDB" id="6513042at2759"/>
<feature type="domain" description="DNA2/NAM7 helicase-like C-terminal" evidence="7">
    <location>
        <begin position="982"/>
        <end position="1140"/>
    </location>
</feature>
<dbReference type="GO" id="GO:0016787">
    <property type="term" value="F:hydrolase activity"/>
    <property type="evidence" value="ECO:0007669"/>
    <property type="project" value="UniProtKB-KW"/>
</dbReference>
<feature type="region of interest" description="Disordered" evidence="5">
    <location>
        <begin position="80"/>
        <end position="146"/>
    </location>
</feature>
<feature type="region of interest" description="Disordered" evidence="5">
    <location>
        <begin position="251"/>
        <end position="388"/>
    </location>
</feature>
<feature type="compositionally biased region" description="Low complexity" evidence="5">
    <location>
        <begin position="95"/>
        <end position="105"/>
    </location>
</feature>
<organism evidence="8 9">
    <name type="scientific">Phtheirospermum japonicum</name>
    <dbReference type="NCBI Taxonomy" id="374723"/>
    <lineage>
        <taxon>Eukaryota</taxon>
        <taxon>Viridiplantae</taxon>
        <taxon>Streptophyta</taxon>
        <taxon>Embryophyta</taxon>
        <taxon>Tracheophyta</taxon>
        <taxon>Spermatophyta</taxon>
        <taxon>Magnoliopsida</taxon>
        <taxon>eudicotyledons</taxon>
        <taxon>Gunneridae</taxon>
        <taxon>Pentapetalae</taxon>
        <taxon>asterids</taxon>
        <taxon>lamiids</taxon>
        <taxon>Lamiales</taxon>
        <taxon>Orobanchaceae</taxon>
        <taxon>Orobanchaceae incertae sedis</taxon>
        <taxon>Phtheirospermum</taxon>
    </lineage>
</organism>
<evidence type="ECO:0000313" key="9">
    <source>
        <dbReference type="Proteomes" id="UP000653305"/>
    </source>
</evidence>
<keyword evidence="1" id="KW-0547">Nucleotide-binding</keyword>
<gene>
    <name evidence="8" type="ORF">PHJA_001609300</name>
</gene>
<evidence type="ECO:0000313" key="8">
    <source>
        <dbReference type="EMBL" id="GFP94649.1"/>
    </source>
</evidence>
<dbReference type="Pfam" id="PF13087">
    <property type="entry name" value="AAA_12"/>
    <property type="match status" value="1"/>
</dbReference>
<dbReference type="SUPFAM" id="SSF52540">
    <property type="entry name" value="P-loop containing nucleoside triphosphate hydrolases"/>
    <property type="match status" value="1"/>
</dbReference>
<dbReference type="PANTHER" id="PTHR10887">
    <property type="entry name" value="DNA2/NAM7 HELICASE FAMILY"/>
    <property type="match status" value="1"/>
</dbReference>
<dbReference type="InterPro" id="IPR041679">
    <property type="entry name" value="DNA2/NAM7-like_C"/>
</dbReference>
<dbReference type="Pfam" id="PF13086">
    <property type="entry name" value="AAA_11"/>
    <property type="match status" value="1"/>
</dbReference>
<dbReference type="InterPro" id="IPR045055">
    <property type="entry name" value="DNA2/NAM7-like"/>
</dbReference>
<dbReference type="AlphaFoldDB" id="A0A830C677"/>
<dbReference type="GO" id="GO:0005524">
    <property type="term" value="F:ATP binding"/>
    <property type="evidence" value="ECO:0007669"/>
    <property type="project" value="UniProtKB-KW"/>
</dbReference>
<keyword evidence="9" id="KW-1185">Reference proteome</keyword>
<feature type="compositionally biased region" description="Polar residues" evidence="5">
    <location>
        <begin position="323"/>
        <end position="345"/>
    </location>
</feature>
<dbReference type="FunFam" id="3.40.50.300:FF:000326">
    <property type="entry name" value="P-loop containing nucleoside triphosphate hydrolase"/>
    <property type="match status" value="1"/>
</dbReference>
<dbReference type="CDD" id="cd18808">
    <property type="entry name" value="SF1_C_Upf1"/>
    <property type="match status" value="1"/>
</dbReference>
<evidence type="ECO:0000259" key="7">
    <source>
        <dbReference type="Pfam" id="PF13087"/>
    </source>
</evidence>
<name>A0A830C677_9LAMI</name>
<feature type="domain" description="DNA2/NAM7 helicase helicase" evidence="6">
    <location>
        <begin position="633"/>
        <end position="975"/>
    </location>
</feature>
<comment type="caution">
    <text evidence="8">The sequence shown here is derived from an EMBL/GenBank/DDBJ whole genome shotgun (WGS) entry which is preliminary data.</text>
</comment>
<accession>A0A830C677</accession>
<evidence type="ECO:0000256" key="3">
    <source>
        <dbReference type="ARBA" id="ARBA00022806"/>
    </source>
</evidence>
<dbReference type="PANTHER" id="PTHR10887:SF525">
    <property type="entry name" value="P-LOOP CONTAINING NUCLEOSIDE TRIPHOSPHATE HYDROLASES SUPERFAMILY PROTEIN"/>
    <property type="match status" value="1"/>
</dbReference>
<evidence type="ECO:0000256" key="2">
    <source>
        <dbReference type="ARBA" id="ARBA00022801"/>
    </source>
</evidence>
<dbReference type="InterPro" id="IPR041677">
    <property type="entry name" value="DNA2/NAM7_AAA_11"/>
</dbReference>
<dbReference type="InterPro" id="IPR047187">
    <property type="entry name" value="SF1_C_Upf1"/>
</dbReference>
<reference evidence="8" key="1">
    <citation type="submission" date="2020-07" db="EMBL/GenBank/DDBJ databases">
        <title>Ethylene signaling mediates host invasion by parasitic plants.</title>
        <authorList>
            <person name="Yoshida S."/>
        </authorList>
    </citation>
    <scope>NUCLEOTIDE SEQUENCE</scope>
    <source>
        <strain evidence="8">Okayama</strain>
    </source>
</reference>
<keyword evidence="4" id="KW-0067">ATP-binding</keyword>
<dbReference type="GO" id="GO:0004386">
    <property type="term" value="F:helicase activity"/>
    <property type="evidence" value="ECO:0007669"/>
    <property type="project" value="UniProtKB-KW"/>
</dbReference>
<evidence type="ECO:0000256" key="4">
    <source>
        <dbReference type="ARBA" id="ARBA00022840"/>
    </source>
</evidence>